<dbReference type="AlphaFoldDB" id="A0A9P6J7G5"/>
<reference evidence="2" key="1">
    <citation type="journal article" date="2020" name="Fungal Divers.">
        <title>Resolving the Mortierellaceae phylogeny through synthesis of multi-gene phylogenetics and phylogenomics.</title>
        <authorList>
            <person name="Vandepol N."/>
            <person name="Liber J."/>
            <person name="Desiro A."/>
            <person name="Na H."/>
            <person name="Kennedy M."/>
            <person name="Barry K."/>
            <person name="Grigoriev I.V."/>
            <person name="Miller A.N."/>
            <person name="O'Donnell K."/>
            <person name="Stajich J.E."/>
            <person name="Bonito G."/>
        </authorList>
    </citation>
    <scope>NUCLEOTIDE SEQUENCE</scope>
    <source>
        <strain evidence="2">MES-2147</strain>
    </source>
</reference>
<evidence type="ECO:0000313" key="3">
    <source>
        <dbReference type="Proteomes" id="UP000749646"/>
    </source>
</evidence>
<comment type="caution">
    <text evidence="2">The sequence shown here is derived from an EMBL/GenBank/DDBJ whole genome shotgun (WGS) entry which is preliminary data.</text>
</comment>
<protein>
    <submittedName>
        <fullName evidence="2">Uncharacterized protein</fullName>
    </submittedName>
</protein>
<gene>
    <name evidence="2" type="ORF">BGZ65_006978</name>
</gene>
<sequence length="148" mass="16353">MDDEDEELVHLGELIEKNFPEIFAKIKEGDEDLEDASSQSASEGDQDSSEEEQKEDSDNDNESNKSFQGERAGTDNGENSDSEGEGSVAGSERSEITNEQEEEVDLQVDETVTSADNDNSEQELSDQEDSEEQPEQVALIESQEQKSV</sequence>
<feature type="compositionally biased region" description="Acidic residues" evidence="1">
    <location>
        <begin position="44"/>
        <end position="61"/>
    </location>
</feature>
<organism evidence="2 3">
    <name type="scientific">Modicella reniformis</name>
    <dbReference type="NCBI Taxonomy" id="1440133"/>
    <lineage>
        <taxon>Eukaryota</taxon>
        <taxon>Fungi</taxon>
        <taxon>Fungi incertae sedis</taxon>
        <taxon>Mucoromycota</taxon>
        <taxon>Mortierellomycotina</taxon>
        <taxon>Mortierellomycetes</taxon>
        <taxon>Mortierellales</taxon>
        <taxon>Mortierellaceae</taxon>
        <taxon>Modicella</taxon>
    </lineage>
</organism>
<evidence type="ECO:0000313" key="2">
    <source>
        <dbReference type="EMBL" id="KAF9963903.1"/>
    </source>
</evidence>
<keyword evidence="3" id="KW-1185">Reference proteome</keyword>
<feature type="region of interest" description="Disordered" evidence="1">
    <location>
        <begin position="25"/>
        <end position="148"/>
    </location>
</feature>
<proteinExistence type="predicted"/>
<dbReference type="EMBL" id="JAAAHW010006249">
    <property type="protein sequence ID" value="KAF9963903.1"/>
    <property type="molecule type" value="Genomic_DNA"/>
</dbReference>
<accession>A0A9P6J7G5</accession>
<evidence type="ECO:0000256" key="1">
    <source>
        <dbReference type="SAM" id="MobiDB-lite"/>
    </source>
</evidence>
<dbReference type="Proteomes" id="UP000749646">
    <property type="component" value="Unassembled WGS sequence"/>
</dbReference>
<feature type="compositionally biased region" description="Acidic residues" evidence="1">
    <location>
        <begin position="98"/>
        <end position="108"/>
    </location>
</feature>
<name>A0A9P6J7G5_9FUNG</name>
<feature type="compositionally biased region" description="Acidic residues" evidence="1">
    <location>
        <begin position="118"/>
        <end position="134"/>
    </location>
</feature>